<evidence type="ECO:0000313" key="2">
    <source>
        <dbReference type="EMBL" id="ANY20214.1"/>
    </source>
</evidence>
<evidence type="ECO:0000313" key="3">
    <source>
        <dbReference type="Proteomes" id="UP000092932"/>
    </source>
</evidence>
<name>A0A1B2ADK1_9SPHN</name>
<reference evidence="2 3" key="1">
    <citation type="submission" date="2016-07" db="EMBL/GenBank/DDBJ databases">
        <title>Complete genome sequence of Altererythrobacter dongtanensis KCTC 22672, a type strain with esterase isolated from tidal flat.</title>
        <authorList>
            <person name="Cheng H."/>
            <person name="Wu Y.-H."/>
            <person name="Zhou P."/>
            <person name="Huo Y.-Y."/>
            <person name="Wang C.-S."/>
            <person name="Xu X.-W."/>
        </authorList>
    </citation>
    <scope>NUCLEOTIDE SEQUENCE [LARGE SCALE GENOMIC DNA]</scope>
    <source>
        <strain evidence="2 3">KCTC 22672</strain>
    </source>
</reference>
<dbReference type="PANTHER" id="PTHR39175:SF1">
    <property type="entry name" value="FAMILY PROTEIN, PUTATIVE (AFU_ORTHOLOGUE AFUA_3G15060)-RELATED"/>
    <property type="match status" value="1"/>
</dbReference>
<organism evidence="2 3">
    <name type="scientific">Tsuneonella dongtanensis</name>
    <dbReference type="NCBI Taxonomy" id="692370"/>
    <lineage>
        <taxon>Bacteria</taxon>
        <taxon>Pseudomonadati</taxon>
        <taxon>Pseudomonadota</taxon>
        <taxon>Alphaproteobacteria</taxon>
        <taxon>Sphingomonadales</taxon>
        <taxon>Erythrobacteraceae</taxon>
        <taxon>Tsuneonella</taxon>
    </lineage>
</organism>
<protein>
    <submittedName>
        <fullName evidence="2">Glyoxalase-like domain protein</fullName>
    </submittedName>
</protein>
<dbReference type="AlphaFoldDB" id="A0A1B2ADK1"/>
<dbReference type="PATRIC" id="fig|692370.5.peg.1716"/>
<dbReference type="EMBL" id="CP016591">
    <property type="protein sequence ID" value="ANY20214.1"/>
    <property type="molecule type" value="Genomic_DNA"/>
</dbReference>
<proteinExistence type="predicted"/>
<dbReference type="PANTHER" id="PTHR39175">
    <property type="entry name" value="FAMILY PROTEIN, PUTATIVE (AFU_ORTHOLOGUE AFUA_3G15060)-RELATED"/>
    <property type="match status" value="1"/>
</dbReference>
<accession>A0A1B2ADK1</accession>
<sequence>MSDCPIVGFDHVQLAMPAGGEDAARAFYAGVLGLAEVPKPADLATRGGCWFEGGGVSVHLGVDANFRPAAKAHPALLVEDLAAMRDRLEAYDVAFTDGSPLDGYRRGDICDPFGNRIELMQKL</sequence>
<dbReference type="Proteomes" id="UP000092932">
    <property type="component" value="Chromosome"/>
</dbReference>
<dbReference type="SUPFAM" id="SSF54593">
    <property type="entry name" value="Glyoxalase/Bleomycin resistance protein/Dihydroxybiphenyl dioxygenase"/>
    <property type="match status" value="1"/>
</dbReference>
<dbReference type="InterPro" id="IPR037523">
    <property type="entry name" value="VOC_core"/>
</dbReference>
<dbReference type="PROSITE" id="PS51819">
    <property type="entry name" value="VOC"/>
    <property type="match status" value="1"/>
</dbReference>
<dbReference type="InterPro" id="IPR004360">
    <property type="entry name" value="Glyas_Fos-R_dOase_dom"/>
</dbReference>
<dbReference type="RefSeq" id="WP_232308099.1">
    <property type="nucleotide sequence ID" value="NZ_CP016591.1"/>
</dbReference>
<keyword evidence="3" id="KW-1185">Reference proteome</keyword>
<gene>
    <name evidence="2" type="ORF">A6F68_01701</name>
</gene>
<dbReference type="Pfam" id="PF00903">
    <property type="entry name" value="Glyoxalase"/>
    <property type="match status" value="1"/>
</dbReference>
<dbReference type="Gene3D" id="3.10.180.10">
    <property type="entry name" value="2,3-Dihydroxybiphenyl 1,2-Dioxygenase, domain 1"/>
    <property type="match status" value="1"/>
</dbReference>
<dbReference type="STRING" id="692370.A6F68_01701"/>
<dbReference type="InterPro" id="IPR029068">
    <property type="entry name" value="Glyas_Bleomycin-R_OHBP_Dase"/>
</dbReference>
<feature type="domain" description="VOC" evidence="1">
    <location>
        <begin position="8"/>
        <end position="122"/>
    </location>
</feature>
<evidence type="ECO:0000259" key="1">
    <source>
        <dbReference type="PROSITE" id="PS51819"/>
    </source>
</evidence>
<dbReference type="KEGG" id="ado:A6F68_01701"/>